<evidence type="ECO:0000256" key="1">
    <source>
        <dbReference type="SAM" id="MobiDB-lite"/>
    </source>
</evidence>
<evidence type="ECO:0000313" key="3">
    <source>
        <dbReference type="EMBL" id="KDQ49731.1"/>
    </source>
</evidence>
<dbReference type="Proteomes" id="UP000027265">
    <property type="component" value="Unassembled WGS sequence"/>
</dbReference>
<sequence length="115" mass="13092">MAMEYLFTHPFFRHSESNRSIVNSDFVVSKVTPNLVTELGFNIFLMLATIKIGGIGGMAVFAFFILETKSRSLEMDIIFGSVSAEQRRAYIERTERALEHEAHDTTSEKSIERKV</sequence>
<keyword evidence="2" id="KW-0812">Transmembrane</keyword>
<dbReference type="EMBL" id="KL197775">
    <property type="protein sequence ID" value="KDQ49731.1"/>
    <property type="molecule type" value="Genomic_DNA"/>
</dbReference>
<keyword evidence="4" id="KW-1185">Reference proteome</keyword>
<dbReference type="HOGENOM" id="CLU_2109391_0_0_1"/>
<name>A0A067PGY1_9AGAM</name>
<evidence type="ECO:0000256" key="2">
    <source>
        <dbReference type="SAM" id="Phobius"/>
    </source>
</evidence>
<dbReference type="InParanoid" id="A0A067PGY1"/>
<proteinExistence type="predicted"/>
<keyword evidence="2" id="KW-0472">Membrane</keyword>
<dbReference type="OrthoDB" id="8120565at2759"/>
<gene>
    <name evidence="3" type="ORF">JAAARDRAFT_51596</name>
</gene>
<dbReference type="AlphaFoldDB" id="A0A067PGY1"/>
<evidence type="ECO:0000313" key="4">
    <source>
        <dbReference type="Proteomes" id="UP000027265"/>
    </source>
</evidence>
<feature type="transmembrane region" description="Helical" evidence="2">
    <location>
        <begin position="43"/>
        <end position="66"/>
    </location>
</feature>
<protein>
    <submittedName>
        <fullName evidence="3">Uncharacterized protein</fullName>
    </submittedName>
</protein>
<reference evidence="4" key="1">
    <citation type="journal article" date="2014" name="Proc. Natl. Acad. Sci. U.S.A.">
        <title>Extensive sampling of basidiomycete genomes demonstrates inadequacy of the white-rot/brown-rot paradigm for wood decay fungi.</title>
        <authorList>
            <person name="Riley R."/>
            <person name="Salamov A.A."/>
            <person name="Brown D.W."/>
            <person name="Nagy L.G."/>
            <person name="Floudas D."/>
            <person name="Held B.W."/>
            <person name="Levasseur A."/>
            <person name="Lombard V."/>
            <person name="Morin E."/>
            <person name="Otillar R."/>
            <person name="Lindquist E.A."/>
            <person name="Sun H."/>
            <person name="LaButti K.M."/>
            <person name="Schmutz J."/>
            <person name="Jabbour D."/>
            <person name="Luo H."/>
            <person name="Baker S.E."/>
            <person name="Pisabarro A.G."/>
            <person name="Walton J.D."/>
            <person name="Blanchette R.A."/>
            <person name="Henrissat B."/>
            <person name="Martin F."/>
            <person name="Cullen D."/>
            <person name="Hibbett D.S."/>
            <person name="Grigoriev I.V."/>
        </authorList>
    </citation>
    <scope>NUCLEOTIDE SEQUENCE [LARGE SCALE GENOMIC DNA]</scope>
    <source>
        <strain evidence="4">MUCL 33604</strain>
    </source>
</reference>
<keyword evidence="2" id="KW-1133">Transmembrane helix</keyword>
<accession>A0A067PGY1</accession>
<organism evidence="3 4">
    <name type="scientific">Jaapia argillacea MUCL 33604</name>
    <dbReference type="NCBI Taxonomy" id="933084"/>
    <lineage>
        <taxon>Eukaryota</taxon>
        <taxon>Fungi</taxon>
        <taxon>Dikarya</taxon>
        <taxon>Basidiomycota</taxon>
        <taxon>Agaricomycotina</taxon>
        <taxon>Agaricomycetes</taxon>
        <taxon>Agaricomycetidae</taxon>
        <taxon>Jaapiales</taxon>
        <taxon>Jaapiaceae</taxon>
        <taxon>Jaapia</taxon>
    </lineage>
</organism>
<feature type="region of interest" description="Disordered" evidence="1">
    <location>
        <begin position="96"/>
        <end position="115"/>
    </location>
</feature>